<evidence type="ECO:0000313" key="3">
    <source>
        <dbReference type="Proteomes" id="UP000002415"/>
    </source>
</evidence>
<reference evidence="2 3" key="1">
    <citation type="submission" date="2007-07" db="EMBL/GenBank/DDBJ databases">
        <title>Complete sequence of Fervidobacterium nodosum Rt17-B1.</title>
        <authorList>
            <consortium name="US DOE Joint Genome Institute"/>
            <person name="Copeland A."/>
            <person name="Lucas S."/>
            <person name="Lapidus A."/>
            <person name="Barry K."/>
            <person name="Glavina del Rio T."/>
            <person name="Dalin E."/>
            <person name="Tice H."/>
            <person name="Pitluck S."/>
            <person name="Saunders E."/>
            <person name="Brettin T."/>
            <person name="Bruce D."/>
            <person name="Detter J.C."/>
            <person name="Han C."/>
            <person name="Schmutz J."/>
            <person name="Larimer F."/>
            <person name="Land M."/>
            <person name="Hauser L."/>
            <person name="Kyrpides N."/>
            <person name="Mikhailova N."/>
            <person name="Nelson K."/>
            <person name="Gogarten J.P."/>
            <person name="Noll K."/>
            <person name="Richardson P."/>
        </authorList>
    </citation>
    <scope>NUCLEOTIDE SEQUENCE [LARGE SCALE GENOMIC DNA]</scope>
    <source>
        <strain evidence="3">ATCC 35602 / DSM 5306 / Rt17-B1</strain>
    </source>
</reference>
<dbReference type="HOGENOM" id="CLU_000445_11_16_0"/>
<dbReference type="SMART" id="SM00267">
    <property type="entry name" value="GGDEF"/>
    <property type="match status" value="1"/>
</dbReference>
<dbReference type="PANTHER" id="PTHR46663">
    <property type="entry name" value="DIGUANYLATE CYCLASE DGCT-RELATED"/>
    <property type="match status" value="1"/>
</dbReference>
<dbReference type="CDD" id="cd01949">
    <property type="entry name" value="GGDEF"/>
    <property type="match status" value="1"/>
</dbReference>
<accession>A7HMR3</accession>
<dbReference type="eggNOG" id="COG2199">
    <property type="taxonomic scope" value="Bacteria"/>
</dbReference>
<dbReference type="Gene3D" id="3.30.70.270">
    <property type="match status" value="1"/>
</dbReference>
<dbReference type="Proteomes" id="UP000002415">
    <property type="component" value="Chromosome"/>
</dbReference>
<dbReference type="EMBL" id="CP000771">
    <property type="protein sequence ID" value="ABS61196.1"/>
    <property type="molecule type" value="Genomic_DNA"/>
</dbReference>
<dbReference type="RefSeq" id="WP_011994504.1">
    <property type="nucleotide sequence ID" value="NC_009718.1"/>
</dbReference>
<feature type="domain" description="GGDEF" evidence="1">
    <location>
        <begin position="35"/>
        <end position="161"/>
    </location>
</feature>
<dbReference type="PANTHER" id="PTHR46663:SF2">
    <property type="entry name" value="GGDEF DOMAIN-CONTAINING PROTEIN"/>
    <property type="match status" value="1"/>
</dbReference>
<dbReference type="SUPFAM" id="SSF55073">
    <property type="entry name" value="Nucleotide cyclase"/>
    <property type="match status" value="1"/>
</dbReference>
<dbReference type="InterPro" id="IPR000160">
    <property type="entry name" value="GGDEF_dom"/>
</dbReference>
<evidence type="ECO:0000313" key="2">
    <source>
        <dbReference type="EMBL" id="ABS61196.1"/>
    </source>
</evidence>
<reference evidence="2 3" key="2">
    <citation type="journal article" date="2009" name="Proc. Natl. Acad. Sci. U.S.A.">
        <title>On the chimeric nature, thermophilic origin, and phylogenetic placement of the Thermotogales.</title>
        <authorList>
            <person name="Zhaxybayeva O."/>
            <person name="Swithers K.S."/>
            <person name="Lapierre P."/>
            <person name="Fournier G.P."/>
            <person name="Bickhart D.M."/>
            <person name="DeBoy R.T."/>
            <person name="Nelson K.E."/>
            <person name="Nesbo C.L."/>
            <person name="Doolittle W.F."/>
            <person name="Gogarten J.P."/>
            <person name="Noll K.M."/>
        </authorList>
    </citation>
    <scope>NUCLEOTIDE SEQUENCE [LARGE SCALE GENOMIC DNA]</scope>
    <source>
        <strain evidence="3">ATCC 35602 / DSM 5306 / Rt17-B1</strain>
    </source>
</reference>
<dbReference type="InterPro" id="IPR052163">
    <property type="entry name" value="DGC-Regulatory_Protein"/>
</dbReference>
<dbReference type="InterPro" id="IPR029787">
    <property type="entry name" value="Nucleotide_cyclase"/>
</dbReference>
<sequence>MEYLALHDPLTGLPNRRFLEIELERMLTLAQRENKYVCLLYLDLKKFKPVNDKYGHDAGDYVLKVLAERFRNVVRKSDFVSRVGGDEFIFLLYDCKDYINFLERILGEIEKDVFYSYSKKISGNFGIAIYPDDAKSPDDLIMKADMAMYYAKTNDLKFYLAKNIEIKPQDSKENNNNKF</sequence>
<dbReference type="AlphaFoldDB" id="A7HMR3"/>
<dbReference type="PROSITE" id="PS50887">
    <property type="entry name" value="GGDEF"/>
    <property type="match status" value="1"/>
</dbReference>
<keyword evidence="3" id="KW-1185">Reference proteome</keyword>
<dbReference type="InterPro" id="IPR043128">
    <property type="entry name" value="Rev_trsase/Diguanyl_cyclase"/>
</dbReference>
<dbReference type="NCBIfam" id="TIGR00254">
    <property type="entry name" value="GGDEF"/>
    <property type="match status" value="1"/>
</dbReference>
<name>A7HMR3_FERNB</name>
<dbReference type="Pfam" id="PF00990">
    <property type="entry name" value="GGDEF"/>
    <property type="match status" value="1"/>
</dbReference>
<organism evidence="2 3">
    <name type="scientific">Fervidobacterium nodosum (strain ATCC 35602 / DSM 5306 / Rt17-B1)</name>
    <dbReference type="NCBI Taxonomy" id="381764"/>
    <lineage>
        <taxon>Bacteria</taxon>
        <taxon>Thermotogati</taxon>
        <taxon>Thermotogota</taxon>
        <taxon>Thermotogae</taxon>
        <taxon>Thermotogales</taxon>
        <taxon>Fervidobacteriaceae</taxon>
        <taxon>Fervidobacterium</taxon>
    </lineage>
</organism>
<gene>
    <name evidence="2" type="ordered locus">Fnod_1349</name>
</gene>
<evidence type="ECO:0000259" key="1">
    <source>
        <dbReference type="PROSITE" id="PS50887"/>
    </source>
</evidence>
<proteinExistence type="predicted"/>
<dbReference type="STRING" id="381764.Fnod_1349"/>
<protein>
    <submittedName>
        <fullName evidence="2">Diguanylate cyclase</fullName>
    </submittedName>
</protein>
<dbReference type="KEGG" id="fno:Fnod_1349"/>